<dbReference type="EMBL" id="JACOQH010000015">
    <property type="protein sequence ID" value="MBC5754958.1"/>
    <property type="molecule type" value="Genomic_DNA"/>
</dbReference>
<dbReference type="Pfam" id="PF13175">
    <property type="entry name" value="AAA_15"/>
    <property type="match status" value="1"/>
</dbReference>
<dbReference type="InterPro" id="IPR051396">
    <property type="entry name" value="Bact_Antivir_Def_Nuclease"/>
</dbReference>
<evidence type="ECO:0000259" key="1">
    <source>
        <dbReference type="SMART" id="SM00382"/>
    </source>
</evidence>
<dbReference type="SUPFAM" id="SSF52540">
    <property type="entry name" value="P-loop containing nucleoside triphosphate hydrolases"/>
    <property type="match status" value="1"/>
</dbReference>
<dbReference type="RefSeq" id="WP_186982823.1">
    <property type="nucleotide sequence ID" value="NZ_JACOQH010000015.1"/>
</dbReference>
<evidence type="ECO:0000313" key="2">
    <source>
        <dbReference type="EMBL" id="MBC5754958.1"/>
    </source>
</evidence>
<proteinExistence type="predicted"/>
<organism evidence="2 3">
    <name type="scientific">Roseburia yibonii</name>
    <dbReference type="NCBI Taxonomy" id="2763063"/>
    <lineage>
        <taxon>Bacteria</taxon>
        <taxon>Bacillati</taxon>
        <taxon>Bacillota</taxon>
        <taxon>Clostridia</taxon>
        <taxon>Lachnospirales</taxon>
        <taxon>Lachnospiraceae</taxon>
        <taxon>Roseburia</taxon>
    </lineage>
</organism>
<protein>
    <submittedName>
        <fullName evidence="2">AAA family ATPase</fullName>
    </submittedName>
</protein>
<feature type="domain" description="AAA+ ATPase" evidence="1">
    <location>
        <begin position="21"/>
        <end position="300"/>
    </location>
</feature>
<dbReference type="PANTHER" id="PTHR43581">
    <property type="entry name" value="ATP/GTP PHOSPHATASE"/>
    <property type="match status" value="1"/>
</dbReference>
<dbReference type="Proteomes" id="UP000621540">
    <property type="component" value="Unassembled WGS sequence"/>
</dbReference>
<dbReference type="CDD" id="cd00267">
    <property type="entry name" value="ABC_ATPase"/>
    <property type="match status" value="1"/>
</dbReference>
<dbReference type="InterPro" id="IPR003593">
    <property type="entry name" value="AAA+_ATPase"/>
</dbReference>
<name>A0ABR7IDE3_9FIRM</name>
<gene>
    <name evidence="2" type="ORF">H8Z76_13295</name>
</gene>
<evidence type="ECO:0000313" key="3">
    <source>
        <dbReference type="Proteomes" id="UP000621540"/>
    </source>
</evidence>
<dbReference type="InterPro" id="IPR041685">
    <property type="entry name" value="AAA_GajA/Old/RecF-like"/>
</dbReference>
<sequence length="533" mass="61886">MYKLLKLNDFRQFKDMDISLGKRLTVLAGRNSTGKSTILGILANSGELKKKDGTTYADGQFRAEFSEIFHGSKKYDASGSDRIQIDIVDENDDQIDYRKFRTAWQNDNGKDRFRVIPLKMLEDGKKTEAKMQIPVIYLGLSRLFPIGEANEDKITTKKIKFIDDEQKQWFVEQYTQILSLYDTVTDVSNYSIGETDKKKGVGIETDKYDYLTNSSGQDNLGQILMAILSFKRLKKQREEWTGGLLLIDEIDATLHPAAQKRLIDLLTKEAKVNDIQVVVTTHSSDLLKHICNKTVHNNINKNNPVELYYFTNGNRHLEMKRNPDYSTIENDLLVESMLQNSNKVKVYSEDAENRWFIRKLVPEYLPYVDILDVKIGCDQLLSLYTGDISYFGNVLIVLDGDVNDKDLQTIPEQLRNRLNNIIKLPGTVRPEEVIYKYILDLDPEHPYWENASKVDMNWTYFKENGPDSSRYNQEKDREKYKKWFVDHQAIFDSTKLFEFWAADNKELVEKFKKSFVESYNAVASRIFSITIKE</sequence>
<dbReference type="Gene3D" id="3.40.50.300">
    <property type="entry name" value="P-loop containing nucleotide triphosphate hydrolases"/>
    <property type="match status" value="1"/>
</dbReference>
<reference evidence="2 3" key="1">
    <citation type="submission" date="2020-08" db="EMBL/GenBank/DDBJ databases">
        <title>Genome public.</title>
        <authorList>
            <person name="Liu C."/>
            <person name="Sun Q."/>
        </authorList>
    </citation>
    <scope>NUCLEOTIDE SEQUENCE [LARGE SCALE GENOMIC DNA]</scope>
    <source>
        <strain evidence="2 3">BX0805</strain>
    </source>
</reference>
<accession>A0ABR7IDE3</accession>
<comment type="caution">
    <text evidence="2">The sequence shown here is derived from an EMBL/GenBank/DDBJ whole genome shotgun (WGS) entry which is preliminary data.</text>
</comment>
<keyword evidence="3" id="KW-1185">Reference proteome</keyword>
<dbReference type="InterPro" id="IPR027417">
    <property type="entry name" value="P-loop_NTPase"/>
</dbReference>
<dbReference type="PANTHER" id="PTHR43581:SF4">
    <property type="entry name" value="ATP_GTP PHOSPHATASE"/>
    <property type="match status" value="1"/>
</dbReference>
<dbReference type="SMART" id="SM00382">
    <property type="entry name" value="AAA"/>
    <property type="match status" value="1"/>
</dbReference>